<dbReference type="AlphaFoldDB" id="A0AAV3AMH1"/>
<dbReference type="GO" id="GO:0005886">
    <property type="term" value="C:plasma membrane"/>
    <property type="evidence" value="ECO:0007669"/>
    <property type="project" value="TreeGrafter"/>
</dbReference>
<dbReference type="Proteomes" id="UP001181693">
    <property type="component" value="Unassembled WGS sequence"/>
</dbReference>
<evidence type="ECO:0000313" key="3">
    <source>
        <dbReference type="Proteomes" id="UP001181693"/>
    </source>
</evidence>
<evidence type="ECO:0000313" key="2">
    <source>
        <dbReference type="EMBL" id="DBA29020.1"/>
    </source>
</evidence>
<sequence length="347" mass="38590">MEPKNSRMPPRGDTECYQILKKKSVEKFSSDSSSECSSSRGSVRASRGSWGSWSSASSSDGDKKTAIPNRLYFPQRENVSHSTFPAENPIALNLSHSICNTRSDINNIPHYTDILSSPFSETSDAEKTKGLYGQEDVWSAQPVCLTNDLNYNLENPVTCVAQDPQPVQNSFMNWNSTRDGQFSGMYGSLELNDFNTYSEENMNYHNGFSCPEVQSPAFIDHCQSTWNMNTPEVSPPPQPTPSMPNSWEPASYVSTSPYLSSTRSLSPMSGLFGSIWAPQNDGYDGFCPVSSSPSHSDHIGNHSMMCKQEYSSRFNPFHAYMNLDIWTSANRSTTYPVSRDSGYCGNM</sequence>
<dbReference type="PANTHER" id="PTHR22050:SF2">
    <property type="entry name" value="TRANSMEMBRANE PROTEIN 131-LIKE"/>
    <property type="match status" value="1"/>
</dbReference>
<name>A0AAV3AMH1_PYXAD</name>
<accession>A0AAV3AMH1</accession>
<dbReference type="EMBL" id="DYDO01000003">
    <property type="protein sequence ID" value="DBA29020.1"/>
    <property type="molecule type" value="Genomic_DNA"/>
</dbReference>
<evidence type="ECO:0000256" key="1">
    <source>
        <dbReference type="SAM" id="MobiDB-lite"/>
    </source>
</evidence>
<dbReference type="InterPro" id="IPR039877">
    <property type="entry name" value="TMEM131-like"/>
</dbReference>
<dbReference type="PANTHER" id="PTHR22050">
    <property type="entry name" value="RW1 PROTEIN HOMOLOG"/>
    <property type="match status" value="1"/>
</dbReference>
<dbReference type="GO" id="GO:0090090">
    <property type="term" value="P:negative regulation of canonical Wnt signaling pathway"/>
    <property type="evidence" value="ECO:0007669"/>
    <property type="project" value="TreeGrafter"/>
</dbReference>
<feature type="region of interest" description="Disordered" evidence="1">
    <location>
        <begin position="26"/>
        <end position="65"/>
    </location>
</feature>
<protein>
    <submittedName>
        <fullName evidence="2">Uncharacterized protein</fullName>
    </submittedName>
</protein>
<gene>
    <name evidence="2" type="ORF">GDO54_009290</name>
</gene>
<proteinExistence type="predicted"/>
<keyword evidence="3" id="KW-1185">Reference proteome</keyword>
<organism evidence="2 3">
    <name type="scientific">Pyxicephalus adspersus</name>
    <name type="common">African bullfrog</name>
    <dbReference type="NCBI Taxonomy" id="30357"/>
    <lineage>
        <taxon>Eukaryota</taxon>
        <taxon>Metazoa</taxon>
        <taxon>Chordata</taxon>
        <taxon>Craniata</taxon>
        <taxon>Vertebrata</taxon>
        <taxon>Euteleostomi</taxon>
        <taxon>Amphibia</taxon>
        <taxon>Batrachia</taxon>
        <taxon>Anura</taxon>
        <taxon>Neobatrachia</taxon>
        <taxon>Ranoidea</taxon>
        <taxon>Pyxicephalidae</taxon>
        <taxon>Pyxicephalinae</taxon>
        <taxon>Pyxicephalus</taxon>
    </lineage>
</organism>
<reference evidence="2" key="1">
    <citation type="thesis" date="2020" institute="ProQuest LLC" country="789 East Eisenhower Parkway, Ann Arbor, MI, USA">
        <title>Comparative Genomics and Chromosome Evolution.</title>
        <authorList>
            <person name="Mudd A.B."/>
        </authorList>
    </citation>
    <scope>NUCLEOTIDE SEQUENCE</scope>
    <source>
        <strain evidence="2">1538</strain>
        <tissue evidence="2">Blood</tissue>
    </source>
</reference>
<feature type="compositionally biased region" description="Low complexity" evidence="1">
    <location>
        <begin position="30"/>
        <end position="59"/>
    </location>
</feature>
<comment type="caution">
    <text evidence="2">The sequence shown here is derived from an EMBL/GenBank/DDBJ whole genome shotgun (WGS) entry which is preliminary data.</text>
</comment>